<feature type="region of interest" description="Disordered" evidence="3">
    <location>
        <begin position="550"/>
        <end position="578"/>
    </location>
</feature>
<feature type="compositionally biased region" description="Low complexity" evidence="3">
    <location>
        <begin position="259"/>
        <end position="275"/>
    </location>
</feature>
<feature type="region of interest" description="Disordered" evidence="3">
    <location>
        <begin position="259"/>
        <end position="291"/>
    </location>
</feature>
<dbReference type="InterPro" id="IPR002928">
    <property type="entry name" value="Myosin_tail"/>
</dbReference>
<feature type="coiled-coil region" evidence="2">
    <location>
        <begin position="636"/>
        <end position="761"/>
    </location>
</feature>
<dbReference type="Pfam" id="PF01576">
    <property type="entry name" value="Myosin_tail_1"/>
    <property type="match status" value="1"/>
</dbReference>
<evidence type="ECO:0000313" key="6">
    <source>
        <dbReference type="Proteomes" id="UP000694402"/>
    </source>
</evidence>
<feature type="compositionally biased region" description="Low complexity" evidence="3">
    <location>
        <begin position="337"/>
        <end position="371"/>
    </location>
</feature>
<feature type="compositionally biased region" description="Polar residues" evidence="3">
    <location>
        <begin position="408"/>
        <end position="419"/>
    </location>
</feature>
<feature type="region of interest" description="Disordered" evidence="3">
    <location>
        <begin position="321"/>
        <end position="519"/>
    </location>
</feature>
<dbReference type="GO" id="GO:0150105">
    <property type="term" value="P:protein localization to cell-cell junction"/>
    <property type="evidence" value="ECO:0007669"/>
    <property type="project" value="TreeGrafter"/>
</dbReference>
<dbReference type="GO" id="GO:0016459">
    <property type="term" value="C:myosin complex"/>
    <property type="evidence" value="ECO:0007669"/>
    <property type="project" value="InterPro"/>
</dbReference>
<feature type="compositionally biased region" description="Polar residues" evidence="3">
    <location>
        <begin position="92"/>
        <end position="110"/>
    </location>
</feature>
<reference evidence="5" key="2">
    <citation type="submission" date="2025-09" db="UniProtKB">
        <authorList>
            <consortium name="Ensembl"/>
        </authorList>
    </citation>
    <scope>IDENTIFICATION</scope>
</reference>
<feature type="compositionally biased region" description="Basic and acidic residues" evidence="3">
    <location>
        <begin position="559"/>
        <end position="569"/>
    </location>
</feature>
<evidence type="ECO:0000256" key="2">
    <source>
        <dbReference type="SAM" id="Coils"/>
    </source>
</evidence>
<keyword evidence="1 2" id="KW-0175">Coiled coil</keyword>
<keyword evidence="6" id="KW-1185">Reference proteome</keyword>
<sequence length="1326" mass="149748">MESHRNGASGSSPDFSRIQQGYNMQQPGPGPRGGPRPLSSDSSSTFGVRIQVQGIEGHPYVVLNNGDSRAALPSGGLESYSRNWDHQEESVNAHSQSDYTSMVNDRQSPLGSPYMERSPLGSPYMERSPLGSPYMERSPLGSPYMERSPLGSPYMERSPLGSPYMERSPLGSPYMERSLLGSPNMERSIPNHARGGSLTEVREGRESQRMLASTVSMFDFQDSHLQQLQRTMPTSNIGLNFQRHPELLKPYNPDWNSLSPLSPRLSSSRRLSVPPTQTTSVPRPGHLTRGLQSGAGAALTQGAGPRSGPARIPLPAEGIERAPTQTQGPGPAPVPAPAQTQGQGPAPVPAPAQTQGPGPVPAPTQTQGPGPVSAPAPTQTQGPGPVPAPTQTQGPGPVSAPGPHHHSFTTLLSPPSEVTNVPRRSPNAVDTEPISSIGSLINQFDSPQQMGRAGPRRGRIPPEDRRRSRSVDSRRQCHSYPLDPSSPASAVRGTRGETPGGVTSAPGSPKGRGANGPSTLMFNKLQWEKEVGPSVVSPKAVKVRYRVEKTSLSRSRSLNHTEEESKRETQVITPDLLKGQRGLQQLSTEPQRPNEDATKQILFTYLNDGTTDLSSTTQKKVNLVFDRINQLKWKTAENVEEEIRDCAAETKALQQEGAELEREVSKLKTQLEHKTKNGRALVEACERAQTDVKTVQEELDRRREELSTLRDRLAGMEAELEVVIDELVKVKAERERGRTERTVLQQQLSDLHDELDQAKNATQAESTEKQLLLKDLAQLRLDFQELIQVQEEQEEVLHWRERELTALKGALKEEVESHDKELGIMKEVYDKEVQKLQEEVEEVKESNTILGQEKREVEEERGEARGQVKERIQEREELKGQVEELESKVDQLNLVIKESKTLQRQLVKCIEQLKREKQQVEGTLAEVKEKEEEISQANKDQLIKLENVQSELTQLNHHHREAKERLKEERRRTEELRRMKSDLEEERRLQNSTVEKLQREMSVKVEECEASTEQLQLQVDEVRKKSHTELTELQQQLQEKGLDLEKSQQNTRKLQEELLTLEQGLERGRREWEEAQQRGRQLERKVEELEERNAHAQEDHARQVKLIEGQMSQLEQDLQDERSSTDLLMNRVDQGKQQMELIRGELLQERAVKQDLECDKITLERQNKDLKSRVSHLEGSQRSNQDVVVSRLEGRIQELEGRLEGEERDNINLQQANRKLERKVKEMMIQVDDEHISMQNQNDQLNQRLKTAKRQMDGAEEEIERLENSKRKLQRDLDEQIETNDQILSQVNALRSEMRRKQQKSAPLLMIEKADDTVCEDDINSD</sequence>
<protein>
    <recommendedName>
        <fullName evidence="4">Myosin tail domain-containing protein</fullName>
    </recommendedName>
</protein>
<name>A0A8C8EQ26_ONCTS</name>
<dbReference type="GeneTree" id="ENSGT00940000154489"/>
<evidence type="ECO:0000256" key="1">
    <source>
        <dbReference type="ARBA" id="ARBA00023054"/>
    </source>
</evidence>
<accession>A0A8C8EQ26</accession>
<feature type="region of interest" description="Disordered" evidence="3">
    <location>
        <begin position="62"/>
        <end position="122"/>
    </location>
</feature>
<dbReference type="KEGG" id="otw:112218939"/>
<dbReference type="GO" id="GO:0005923">
    <property type="term" value="C:bicellular tight junction"/>
    <property type="evidence" value="ECO:0007669"/>
    <property type="project" value="TreeGrafter"/>
</dbReference>
<dbReference type="AlphaFoldDB" id="A0A8C8EQ26"/>
<feature type="domain" description="Myosin tail" evidence="4">
    <location>
        <begin position="1075"/>
        <end position="1297"/>
    </location>
</feature>
<reference evidence="5" key="1">
    <citation type="submission" date="2025-08" db="UniProtKB">
        <authorList>
            <consortium name="Ensembl"/>
        </authorList>
    </citation>
    <scope>IDENTIFICATION</scope>
</reference>
<feature type="compositionally biased region" description="Polar residues" evidence="3">
    <location>
        <begin position="433"/>
        <end position="449"/>
    </location>
</feature>
<evidence type="ECO:0000259" key="4">
    <source>
        <dbReference type="Pfam" id="PF01576"/>
    </source>
</evidence>
<dbReference type="Ensembl" id="ENSOTST00005020340.2">
    <property type="protein sequence ID" value="ENSOTSP00005018689.2"/>
    <property type="gene ID" value="ENSOTSG00005009141.2"/>
</dbReference>
<gene>
    <name evidence="5" type="primary">LOC112218939</name>
</gene>
<feature type="compositionally biased region" description="Basic and acidic residues" evidence="3">
    <location>
        <begin position="460"/>
        <end position="475"/>
    </location>
</feature>
<dbReference type="RefSeq" id="XP_042157853.1">
    <property type="nucleotide sequence ID" value="XM_042301919.1"/>
</dbReference>
<feature type="coiled-coil region" evidence="2">
    <location>
        <begin position="826"/>
        <end position="1124"/>
    </location>
</feature>
<feature type="coiled-coil region" evidence="2">
    <location>
        <begin position="1153"/>
        <end position="1304"/>
    </location>
</feature>
<evidence type="ECO:0000313" key="5">
    <source>
        <dbReference type="Ensembl" id="ENSOTSP00005018689.2"/>
    </source>
</evidence>
<feature type="compositionally biased region" description="Polar residues" evidence="3">
    <location>
        <begin position="1"/>
        <end position="26"/>
    </location>
</feature>
<dbReference type="PANTHER" id="PTHR46349:SF2">
    <property type="entry name" value="CINGULIN-LIKE PROTEIN 1"/>
    <property type="match status" value="1"/>
</dbReference>
<dbReference type="Proteomes" id="UP000694402">
    <property type="component" value="Unassembled WGS sequence"/>
</dbReference>
<organism evidence="5 6">
    <name type="scientific">Oncorhynchus tshawytscha</name>
    <name type="common">Chinook salmon</name>
    <name type="synonym">Salmo tshawytscha</name>
    <dbReference type="NCBI Taxonomy" id="74940"/>
    <lineage>
        <taxon>Eukaryota</taxon>
        <taxon>Metazoa</taxon>
        <taxon>Chordata</taxon>
        <taxon>Craniata</taxon>
        <taxon>Vertebrata</taxon>
        <taxon>Euteleostomi</taxon>
        <taxon>Actinopterygii</taxon>
        <taxon>Neopterygii</taxon>
        <taxon>Teleostei</taxon>
        <taxon>Protacanthopterygii</taxon>
        <taxon>Salmoniformes</taxon>
        <taxon>Salmonidae</taxon>
        <taxon>Salmoninae</taxon>
        <taxon>Oncorhynchus</taxon>
    </lineage>
</organism>
<feature type="region of interest" description="Disordered" evidence="3">
    <location>
        <begin position="1"/>
        <end position="50"/>
    </location>
</feature>
<proteinExistence type="predicted"/>
<evidence type="ECO:0000256" key="3">
    <source>
        <dbReference type="SAM" id="MobiDB-lite"/>
    </source>
</evidence>
<dbReference type="GeneID" id="112218939"/>
<dbReference type="PANTHER" id="PTHR46349">
    <property type="entry name" value="CINGULIN-LIKE PROTEIN 1-RELATED"/>
    <property type="match status" value="1"/>
</dbReference>